<keyword evidence="3" id="KW-1185">Reference proteome</keyword>
<dbReference type="AlphaFoldDB" id="A0A9P7MGC3"/>
<dbReference type="OrthoDB" id="7862313at2759"/>
<dbReference type="Proteomes" id="UP000706124">
    <property type="component" value="Unassembled WGS sequence"/>
</dbReference>
<comment type="caution">
    <text evidence="2">The sequence shown here is derived from an EMBL/GenBank/DDBJ whole genome shotgun (WGS) entry which is preliminary data.</text>
</comment>
<evidence type="ECO:0000313" key="3">
    <source>
        <dbReference type="Proteomes" id="UP000706124"/>
    </source>
</evidence>
<dbReference type="Gene3D" id="3.60.10.10">
    <property type="entry name" value="Endonuclease/exonuclease/phosphatase"/>
    <property type="match status" value="1"/>
</dbReference>
<organism evidence="2 3">
    <name type="scientific">Claviceps pazoutovae</name>
    <dbReference type="NCBI Taxonomy" id="1649127"/>
    <lineage>
        <taxon>Eukaryota</taxon>
        <taxon>Fungi</taxon>
        <taxon>Dikarya</taxon>
        <taxon>Ascomycota</taxon>
        <taxon>Pezizomycotina</taxon>
        <taxon>Sordariomycetes</taxon>
        <taxon>Hypocreomycetidae</taxon>
        <taxon>Hypocreales</taxon>
        <taxon>Clavicipitaceae</taxon>
        <taxon>Claviceps</taxon>
    </lineage>
</organism>
<feature type="region of interest" description="Disordered" evidence="1">
    <location>
        <begin position="39"/>
        <end position="59"/>
    </location>
</feature>
<evidence type="ECO:0008006" key="4">
    <source>
        <dbReference type="Google" id="ProtNLM"/>
    </source>
</evidence>
<proteinExistence type="predicted"/>
<reference evidence="2 3" key="1">
    <citation type="journal article" date="2020" name="bioRxiv">
        <title>Whole genome comparisons of ergot fungi reveals the divergence and evolution of species within the genus Claviceps are the result of varying mechanisms driving genome evolution and host range expansion.</title>
        <authorList>
            <person name="Wyka S.A."/>
            <person name="Mondo S.J."/>
            <person name="Liu M."/>
            <person name="Dettman J."/>
            <person name="Nalam V."/>
            <person name="Broders K.D."/>
        </authorList>
    </citation>
    <scope>NUCLEOTIDE SEQUENCE [LARGE SCALE GENOMIC DNA]</scope>
    <source>
        <strain evidence="2 3">CCC 1485</strain>
    </source>
</reference>
<evidence type="ECO:0000313" key="2">
    <source>
        <dbReference type="EMBL" id="KAG5945051.1"/>
    </source>
</evidence>
<gene>
    <name evidence="2" type="ORF">E4U60_005524</name>
</gene>
<name>A0A9P7MGC3_9HYPO</name>
<evidence type="ECO:0000256" key="1">
    <source>
        <dbReference type="SAM" id="MobiDB-lite"/>
    </source>
</evidence>
<protein>
    <recommendedName>
        <fullName evidence="4">Inositol polyphosphate-related phosphatase domain-containing protein</fullName>
    </recommendedName>
</protein>
<dbReference type="EMBL" id="SRPO01000049">
    <property type="protein sequence ID" value="KAG5945051.1"/>
    <property type="molecule type" value="Genomic_DNA"/>
</dbReference>
<dbReference type="InterPro" id="IPR036691">
    <property type="entry name" value="Endo/exonu/phosph_ase_sf"/>
</dbReference>
<accession>A0A9P7MGC3</accession>
<sequence>MVEGEKIGDEDFAFWFGDLNFRLDSLPGGDDSRRILTLHTRSVHGPSNERQGTTSPRPIEEEDVLAMSKAENDADTTLKHQAIRK</sequence>